<dbReference type="PANTHER" id="PTHR46480:SF1">
    <property type="entry name" value="VOLTAGE-GATED HYDROGEN CHANNEL 1"/>
    <property type="match status" value="1"/>
</dbReference>
<evidence type="ECO:0000256" key="13">
    <source>
        <dbReference type="SAM" id="Coils"/>
    </source>
</evidence>
<keyword evidence="9" id="KW-0406">Ion transport</keyword>
<keyword evidence="8 13" id="KW-0175">Coiled coil</keyword>
<evidence type="ECO:0000313" key="18">
    <source>
        <dbReference type="Proteomes" id="UP000076580"/>
    </source>
</evidence>
<dbReference type="InterPro" id="IPR031846">
    <property type="entry name" value="Hvcn1"/>
</dbReference>
<feature type="transmembrane region" description="Helical" evidence="15">
    <location>
        <begin position="48"/>
        <end position="71"/>
    </location>
</feature>
<evidence type="ECO:0000256" key="4">
    <source>
        <dbReference type="ARBA" id="ARBA00022475"/>
    </source>
</evidence>
<dbReference type="InParanoid" id="A0A151GII4"/>
<dbReference type="Pfam" id="PF00520">
    <property type="entry name" value="Ion_trans"/>
    <property type="match status" value="1"/>
</dbReference>
<evidence type="ECO:0000259" key="16">
    <source>
        <dbReference type="Pfam" id="PF00520"/>
    </source>
</evidence>
<dbReference type="PANTHER" id="PTHR46480">
    <property type="entry name" value="F20B24.22"/>
    <property type="match status" value="1"/>
</dbReference>
<dbReference type="GO" id="GO:0034702">
    <property type="term" value="C:monoatomic ion channel complex"/>
    <property type="evidence" value="ECO:0007669"/>
    <property type="project" value="UniProtKB-KW"/>
</dbReference>
<feature type="domain" description="Ion transport" evidence="16">
    <location>
        <begin position="48"/>
        <end position="160"/>
    </location>
</feature>
<keyword evidence="7 15" id="KW-1133">Transmembrane helix</keyword>
<dbReference type="AlphaFoldDB" id="A0A151GII4"/>
<comment type="caution">
    <text evidence="17">The sequence shown here is derived from an EMBL/GenBank/DDBJ whole genome shotgun (WGS) entry which is preliminary data.</text>
</comment>
<keyword evidence="10 15" id="KW-0472">Membrane</keyword>
<evidence type="ECO:0000256" key="15">
    <source>
        <dbReference type="SAM" id="Phobius"/>
    </source>
</evidence>
<dbReference type="GO" id="GO:0030171">
    <property type="term" value="F:voltage-gated proton channel activity"/>
    <property type="evidence" value="ECO:0007669"/>
    <property type="project" value="InterPro"/>
</dbReference>
<evidence type="ECO:0000256" key="7">
    <source>
        <dbReference type="ARBA" id="ARBA00022989"/>
    </source>
</evidence>
<name>A0A151GII4_DRECN</name>
<protein>
    <recommendedName>
        <fullName evidence="2">Voltage-gated hydrogen channel 1</fullName>
    </recommendedName>
    <alternativeName>
        <fullName evidence="12">Hydrogen voltage-gated channel 1</fullName>
    </alternativeName>
</protein>
<feature type="transmembrane region" description="Helical" evidence="15">
    <location>
        <begin position="91"/>
        <end position="111"/>
    </location>
</feature>
<evidence type="ECO:0000256" key="3">
    <source>
        <dbReference type="ARBA" id="ARBA00022448"/>
    </source>
</evidence>
<keyword evidence="3" id="KW-0813">Transport</keyword>
<dbReference type="OrthoDB" id="427456at2759"/>
<evidence type="ECO:0000256" key="14">
    <source>
        <dbReference type="SAM" id="MobiDB-lite"/>
    </source>
</evidence>
<accession>A0A151GII4</accession>
<gene>
    <name evidence="17" type="ORF">DCS_03913</name>
</gene>
<evidence type="ECO:0000256" key="10">
    <source>
        <dbReference type="ARBA" id="ARBA00023136"/>
    </source>
</evidence>
<keyword evidence="6" id="KW-0851">Voltage-gated channel</keyword>
<evidence type="ECO:0000256" key="9">
    <source>
        <dbReference type="ARBA" id="ARBA00023065"/>
    </source>
</evidence>
<keyword evidence="5 15" id="KW-0812">Transmembrane</keyword>
<dbReference type="Gene3D" id="1.20.120.350">
    <property type="entry name" value="Voltage-gated potassium channels. Chain C"/>
    <property type="match status" value="1"/>
</dbReference>
<dbReference type="RefSeq" id="XP_040656259.1">
    <property type="nucleotide sequence ID" value="XM_040801226.1"/>
</dbReference>
<dbReference type="InterPro" id="IPR005821">
    <property type="entry name" value="Ion_trans_dom"/>
</dbReference>
<evidence type="ECO:0000313" key="17">
    <source>
        <dbReference type="EMBL" id="KYK56907.1"/>
    </source>
</evidence>
<evidence type="ECO:0000256" key="2">
    <source>
        <dbReference type="ARBA" id="ARBA00015897"/>
    </source>
</evidence>
<evidence type="ECO:0000256" key="8">
    <source>
        <dbReference type="ARBA" id="ARBA00023054"/>
    </source>
</evidence>
<keyword evidence="18" id="KW-1185">Reference proteome</keyword>
<dbReference type="GO" id="GO:0005886">
    <property type="term" value="C:plasma membrane"/>
    <property type="evidence" value="ECO:0007669"/>
    <property type="project" value="UniProtKB-SubCell"/>
</dbReference>
<keyword evidence="11" id="KW-0407">Ion channel</keyword>
<dbReference type="Proteomes" id="UP000076580">
    <property type="component" value="Chromosome 02"/>
</dbReference>
<evidence type="ECO:0000256" key="1">
    <source>
        <dbReference type="ARBA" id="ARBA00004651"/>
    </source>
</evidence>
<dbReference type="GeneID" id="63716556"/>
<evidence type="ECO:0000256" key="5">
    <source>
        <dbReference type="ARBA" id="ARBA00022692"/>
    </source>
</evidence>
<reference evidence="17 18" key="1">
    <citation type="journal article" date="2016" name="Sci. Rep.">
        <title>Insights into Adaptations to a Near-Obligate Nematode Endoparasitic Lifestyle from the Finished Genome of Drechmeria coniospora.</title>
        <authorList>
            <person name="Zhang L."/>
            <person name="Zhou Z."/>
            <person name="Guo Q."/>
            <person name="Fokkens L."/>
            <person name="Miskei M."/>
            <person name="Pocsi I."/>
            <person name="Zhang W."/>
            <person name="Chen M."/>
            <person name="Wang L."/>
            <person name="Sun Y."/>
            <person name="Donzelli B.G."/>
            <person name="Gibson D.M."/>
            <person name="Nelson D.R."/>
            <person name="Luo J.G."/>
            <person name="Rep M."/>
            <person name="Liu H."/>
            <person name="Yang S."/>
            <person name="Wang J."/>
            <person name="Krasnoff S.B."/>
            <person name="Xu Y."/>
            <person name="Molnar I."/>
            <person name="Lin M."/>
        </authorList>
    </citation>
    <scope>NUCLEOTIDE SEQUENCE [LARGE SCALE GENOMIC DNA]</scope>
    <source>
        <strain evidence="17 18">ARSEF 6962</strain>
    </source>
</reference>
<evidence type="ECO:0000256" key="11">
    <source>
        <dbReference type="ARBA" id="ARBA00023303"/>
    </source>
</evidence>
<feature type="coiled-coil region" evidence="13">
    <location>
        <begin position="165"/>
        <end position="192"/>
    </location>
</feature>
<dbReference type="STRING" id="98403.A0A151GII4"/>
<keyword evidence="4" id="KW-1003">Cell membrane</keyword>
<sequence>MADHDSDPLLPRAHGSRQLPSFGTKFAQHLDRSRRLGRQLLGSRKKHFIIMAVVALDVVALLANLFLRLIACEMDGEDEPWVEAVTAGLEVAALVFSSLFMLELAACLFSFGPSYLATRFHLFDSVVIVTSFAIDLGSQGVAESIGSFIVVLRLWRLAKISEEVVVGATERMEMMEQQIEELEGENRLLRAQLGRGLDSHDYAGRE</sequence>
<comment type="subcellular location">
    <subcellularLocation>
        <location evidence="1">Cell membrane</location>
        <topology evidence="1">Multi-pass membrane protein</topology>
    </subcellularLocation>
</comment>
<proteinExistence type="predicted"/>
<dbReference type="EMBL" id="LAYC01000002">
    <property type="protein sequence ID" value="KYK56907.1"/>
    <property type="molecule type" value="Genomic_DNA"/>
</dbReference>
<evidence type="ECO:0000256" key="12">
    <source>
        <dbReference type="ARBA" id="ARBA00031989"/>
    </source>
</evidence>
<organism evidence="17 18">
    <name type="scientific">Drechmeria coniospora</name>
    <name type="common">Nematophagous fungus</name>
    <name type="synonym">Meria coniospora</name>
    <dbReference type="NCBI Taxonomy" id="98403"/>
    <lineage>
        <taxon>Eukaryota</taxon>
        <taxon>Fungi</taxon>
        <taxon>Dikarya</taxon>
        <taxon>Ascomycota</taxon>
        <taxon>Pezizomycotina</taxon>
        <taxon>Sordariomycetes</taxon>
        <taxon>Hypocreomycetidae</taxon>
        <taxon>Hypocreales</taxon>
        <taxon>Ophiocordycipitaceae</taxon>
        <taxon>Drechmeria</taxon>
    </lineage>
</organism>
<feature type="region of interest" description="Disordered" evidence="14">
    <location>
        <begin position="1"/>
        <end position="20"/>
    </location>
</feature>
<evidence type="ECO:0000256" key="6">
    <source>
        <dbReference type="ARBA" id="ARBA00022882"/>
    </source>
</evidence>
<dbReference type="InterPro" id="IPR027359">
    <property type="entry name" value="Volt_channel_dom_sf"/>
</dbReference>